<evidence type="ECO:0000313" key="1">
    <source>
        <dbReference type="EMBL" id="KIJ29392.1"/>
    </source>
</evidence>
<dbReference type="EMBL" id="KN837284">
    <property type="protein sequence ID" value="KIJ29392.1"/>
    <property type="molecule type" value="Genomic_DNA"/>
</dbReference>
<gene>
    <name evidence="1" type="ORF">M422DRAFT_188522</name>
</gene>
<dbReference type="Proteomes" id="UP000054279">
    <property type="component" value="Unassembled WGS sequence"/>
</dbReference>
<keyword evidence="2" id="KW-1185">Reference proteome</keyword>
<feature type="non-terminal residue" evidence="1">
    <location>
        <position position="147"/>
    </location>
</feature>
<evidence type="ECO:0000313" key="2">
    <source>
        <dbReference type="Proteomes" id="UP000054279"/>
    </source>
</evidence>
<name>A0A0C9UKM3_SPHS4</name>
<organism evidence="1 2">
    <name type="scientific">Sphaerobolus stellatus (strain SS14)</name>
    <dbReference type="NCBI Taxonomy" id="990650"/>
    <lineage>
        <taxon>Eukaryota</taxon>
        <taxon>Fungi</taxon>
        <taxon>Dikarya</taxon>
        <taxon>Basidiomycota</taxon>
        <taxon>Agaricomycotina</taxon>
        <taxon>Agaricomycetes</taxon>
        <taxon>Phallomycetidae</taxon>
        <taxon>Geastrales</taxon>
        <taxon>Sphaerobolaceae</taxon>
        <taxon>Sphaerobolus</taxon>
    </lineage>
</organism>
<dbReference type="AlphaFoldDB" id="A0A0C9UKM3"/>
<accession>A0A0C9UKM3</accession>
<sequence>WMVIKQHHWIPQQDKTEPGHAPGDSLSMCPTHHRLFDRYNSFYTLPPHYKQIHKFVFVNYLGAHSLQQLYGKAVALDINHCHASFPSVFIIHEMCVHGFNPFQPITPDMPNTIHWKDWILLDSRFDNASTSFIHDHLPANNYEASLG</sequence>
<protein>
    <submittedName>
        <fullName evidence="1">Uncharacterized protein</fullName>
    </submittedName>
</protein>
<dbReference type="OrthoDB" id="2124139at2759"/>
<proteinExistence type="predicted"/>
<dbReference type="HOGENOM" id="CLU_148414_0_0_1"/>
<reference evidence="1 2" key="1">
    <citation type="submission" date="2014-06" db="EMBL/GenBank/DDBJ databases">
        <title>Evolutionary Origins and Diversification of the Mycorrhizal Mutualists.</title>
        <authorList>
            <consortium name="DOE Joint Genome Institute"/>
            <consortium name="Mycorrhizal Genomics Consortium"/>
            <person name="Kohler A."/>
            <person name="Kuo A."/>
            <person name="Nagy L.G."/>
            <person name="Floudas D."/>
            <person name="Copeland A."/>
            <person name="Barry K.W."/>
            <person name="Cichocki N."/>
            <person name="Veneault-Fourrey C."/>
            <person name="LaButti K."/>
            <person name="Lindquist E.A."/>
            <person name="Lipzen A."/>
            <person name="Lundell T."/>
            <person name="Morin E."/>
            <person name="Murat C."/>
            <person name="Riley R."/>
            <person name="Ohm R."/>
            <person name="Sun H."/>
            <person name="Tunlid A."/>
            <person name="Henrissat B."/>
            <person name="Grigoriev I.V."/>
            <person name="Hibbett D.S."/>
            <person name="Martin F."/>
        </authorList>
    </citation>
    <scope>NUCLEOTIDE SEQUENCE [LARGE SCALE GENOMIC DNA]</scope>
    <source>
        <strain evidence="1 2">SS14</strain>
    </source>
</reference>